<dbReference type="PANTHER" id="PTHR18901">
    <property type="entry name" value="2-DEOXYGLUCOSE-6-PHOSPHATE PHOSPHATASE 2"/>
    <property type="match status" value="1"/>
</dbReference>
<comment type="caution">
    <text evidence="1">The sequence shown here is derived from an EMBL/GenBank/DDBJ whole genome shotgun (WGS) entry which is preliminary data.</text>
</comment>
<organism evidence="1 2">
    <name type="scientific">Murimonas intestini</name>
    <dbReference type="NCBI Taxonomy" id="1337051"/>
    <lineage>
        <taxon>Bacteria</taxon>
        <taxon>Bacillati</taxon>
        <taxon>Bacillota</taxon>
        <taxon>Clostridia</taxon>
        <taxon>Lachnospirales</taxon>
        <taxon>Lachnospiraceae</taxon>
        <taxon>Murimonas</taxon>
    </lineage>
</organism>
<protein>
    <submittedName>
        <fullName evidence="1">HAD superfamily hydrolase (TIGR01509 family)</fullName>
    </submittedName>
</protein>
<dbReference type="InterPro" id="IPR036412">
    <property type="entry name" value="HAD-like_sf"/>
</dbReference>
<dbReference type="SFLD" id="SFLDS00003">
    <property type="entry name" value="Haloacid_Dehalogenase"/>
    <property type="match status" value="1"/>
</dbReference>
<dbReference type="Gene3D" id="1.10.150.240">
    <property type="entry name" value="Putative phosphatase, domain 2"/>
    <property type="match status" value="1"/>
</dbReference>
<sequence>MERKSGHKIDAVIFDMDGLMFDTERVAARGWKRAGEQLGFTISENELRQMRGRNVIAGRALFQEWYQGSISYDEARNVRTAYVTEYIEKEGTPVKEGLPELFKFLKEKGYRKAIATSTQRETVEWYFSHASLPFDFEESVCGTEIKKGKPAPDVFVAAAEKLGLPPERCLVLEDSFSGVRAGAAAGCSVIMVPDLQEPDEEISSLCLAVCRTLREVPSYL</sequence>
<keyword evidence="2" id="KW-1185">Reference proteome</keyword>
<dbReference type="InterPro" id="IPR023214">
    <property type="entry name" value="HAD_sf"/>
</dbReference>
<accession>A0AB73SZS9</accession>
<dbReference type="NCBIfam" id="TIGR01509">
    <property type="entry name" value="HAD-SF-IA-v3"/>
    <property type="match status" value="1"/>
</dbReference>
<dbReference type="CDD" id="cd07505">
    <property type="entry name" value="HAD_BPGM-like"/>
    <property type="match status" value="1"/>
</dbReference>
<dbReference type="SUPFAM" id="SSF56784">
    <property type="entry name" value="HAD-like"/>
    <property type="match status" value="1"/>
</dbReference>
<dbReference type="Proteomes" id="UP000245412">
    <property type="component" value="Unassembled WGS sequence"/>
</dbReference>
<dbReference type="GO" id="GO:0016787">
    <property type="term" value="F:hydrolase activity"/>
    <property type="evidence" value="ECO:0007669"/>
    <property type="project" value="UniProtKB-KW"/>
</dbReference>
<evidence type="ECO:0000313" key="1">
    <source>
        <dbReference type="EMBL" id="PWJ72994.1"/>
    </source>
</evidence>
<keyword evidence="1" id="KW-0378">Hydrolase</keyword>
<name>A0AB73SZS9_9FIRM</name>
<dbReference type="InterPro" id="IPR023198">
    <property type="entry name" value="PGP-like_dom2"/>
</dbReference>
<dbReference type="PRINTS" id="PR00413">
    <property type="entry name" value="HADHALOGNASE"/>
</dbReference>
<evidence type="ECO:0000313" key="2">
    <source>
        <dbReference type="Proteomes" id="UP000245412"/>
    </source>
</evidence>
<dbReference type="Gene3D" id="3.40.50.1000">
    <property type="entry name" value="HAD superfamily/HAD-like"/>
    <property type="match status" value="1"/>
</dbReference>
<dbReference type="AlphaFoldDB" id="A0AB73SZS9"/>
<proteinExistence type="predicted"/>
<dbReference type="Pfam" id="PF00702">
    <property type="entry name" value="Hydrolase"/>
    <property type="match status" value="1"/>
</dbReference>
<reference evidence="1 2" key="1">
    <citation type="submission" date="2018-05" db="EMBL/GenBank/DDBJ databases">
        <authorList>
            <person name="Goeker M."/>
            <person name="Huntemann M."/>
            <person name="Clum A."/>
            <person name="Pillay M."/>
            <person name="Palaniappan K."/>
            <person name="Varghese N."/>
            <person name="Mikhailova N."/>
            <person name="Stamatis D."/>
            <person name="Reddy T."/>
            <person name="Daum C."/>
            <person name="Shapiro N."/>
            <person name="Ivanova N."/>
            <person name="Kyrpides N."/>
            <person name="Woyke T."/>
        </authorList>
    </citation>
    <scope>NUCLEOTIDE SEQUENCE [LARGE SCALE GENOMIC DNA]</scope>
    <source>
        <strain evidence="1 2">DSM 26524</strain>
    </source>
</reference>
<dbReference type="SFLD" id="SFLDG01129">
    <property type="entry name" value="C1.5:_HAD__Beta-PGM__Phosphata"/>
    <property type="match status" value="1"/>
</dbReference>
<dbReference type="SFLD" id="SFLDG01135">
    <property type="entry name" value="C1.5.6:_HAD__Beta-PGM__Phospha"/>
    <property type="match status" value="1"/>
</dbReference>
<dbReference type="RefSeq" id="WP_109748154.1">
    <property type="nucleotide sequence ID" value="NZ_JANKBI010000015.1"/>
</dbReference>
<dbReference type="InterPro" id="IPR006439">
    <property type="entry name" value="HAD-SF_hydro_IA"/>
</dbReference>
<gene>
    <name evidence="1" type="ORF">C7383_115150</name>
</gene>
<dbReference type="PANTHER" id="PTHR18901:SF38">
    <property type="entry name" value="PSEUDOURIDINE-5'-PHOSPHATASE"/>
    <property type="match status" value="1"/>
</dbReference>
<dbReference type="EMBL" id="QGGY01000015">
    <property type="protein sequence ID" value="PWJ72994.1"/>
    <property type="molecule type" value="Genomic_DNA"/>
</dbReference>